<accession>A0A1X0JMS0</accession>
<dbReference type="AlphaFoldDB" id="A0A1X0JMS0"/>
<evidence type="ECO:0000313" key="2">
    <source>
        <dbReference type="EMBL" id="ORB63900.1"/>
    </source>
</evidence>
<keyword evidence="3" id="KW-1185">Reference proteome</keyword>
<sequence>MDLMTTSDYGPLLIDSAMPAYDAVIAEHMVVAAGPAATFAAARELDLLTVHSPLLDASMWIRGLPARLTGHAVPTAPKIIIATDMGLPGWTFLGERSNREIAFGAIGRFWKPTIEWLDVPVADFRGFNEPGWGKIAANFSVLPYGTSATLLTYECRTVTTDPDSRRRFLRYWRLIRPFVGHVLRATLRQIAANAEGSSAPDTSALGVGLKADDQGPKPPQRRESHP</sequence>
<dbReference type="Proteomes" id="UP000192411">
    <property type="component" value="Unassembled WGS sequence"/>
</dbReference>
<comment type="caution">
    <text evidence="2">The sequence shown here is derived from an EMBL/GenBank/DDBJ whole genome shotgun (WGS) entry which is preliminary data.</text>
</comment>
<feature type="region of interest" description="Disordered" evidence="1">
    <location>
        <begin position="195"/>
        <end position="226"/>
    </location>
</feature>
<evidence type="ECO:0000313" key="3">
    <source>
        <dbReference type="Proteomes" id="UP000192411"/>
    </source>
</evidence>
<protein>
    <recommendedName>
        <fullName evidence="4">SRPBCC family protein</fullName>
    </recommendedName>
</protein>
<organism evidence="2 3">
    <name type="scientific">Mycolicibacterium tusciae</name>
    <dbReference type="NCBI Taxonomy" id="75922"/>
    <lineage>
        <taxon>Bacteria</taxon>
        <taxon>Bacillati</taxon>
        <taxon>Actinomycetota</taxon>
        <taxon>Actinomycetes</taxon>
        <taxon>Mycobacteriales</taxon>
        <taxon>Mycobacteriaceae</taxon>
        <taxon>Mycolicibacterium</taxon>
    </lineage>
</organism>
<reference evidence="2 3" key="1">
    <citation type="submission" date="2017-02" db="EMBL/GenBank/DDBJ databases">
        <title>The new phylogeny of genus Mycobacterium.</title>
        <authorList>
            <person name="Tortoli E."/>
            <person name="Trovato A."/>
            <person name="Cirillo D.M."/>
        </authorList>
    </citation>
    <scope>NUCLEOTIDE SEQUENCE [LARGE SCALE GENOMIC DNA]</scope>
    <source>
        <strain evidence="2 3">DSM 44338</strain>
    </source>
</reference>
<evidence type="ECO:0000256" key="1">
    <source>
        <dbReference type="SAM" id="MobiDB-lite"/>
    </source>
</evidence>
<dbReference type="STRING" id="75922.BST47_17865"/>
<name>A0A1X0JMS0_9MYCO</name>
<proteinExistence type="predicted"/>
<dbReference type="EMBL" id="MVIM01000009">
    <property type="protein sequence ID" value="ORB63900.1"/>
    <property type="molecule type" value="Genomic_DNA"/>
</dbReference>
<evidence type="ECO:0008006" key="4">
    <source>
        <dbReference type="Google" id="ProtNLM"/>
    </source>
</evidence>
<feature type="compositionally biased region" description="Basic and acidic residues" evidence="1">
    <location>
        <begin position="210"/>
        <end position="226"/>
    </location>
</feature>
<gene>
    <name evidence="2" type="ORF">BST47_17865</name>
</gene>